<evidence type="ECO:0000313" key="5">
    <source>
        <dbReference type="EMBL" id="EAS00521.1"/>
    </source>
</evidence>
<dbReference type="InParanoid" id="I7M915"/>
<dbReference type="OMA" id="FNNTCIQ"/>
<dbReference type="Pfam" id="PF00076">
    <property type="entry name" value="RRM_1"/>
    <property type="match status" value="5"/>
</dbReference>
<dbReference type="HOGENOM" id="CLU_008479_0_0_1"/>
<feature type="domain" description="RRM" evidence="4">
    <location>
        <begin position="3"/>
        <end position="79"/>
    </location>
</feature>
<dbReference type="SMART" id="SM00361">
    <property type="entry name" value="RRM_1"/>
    <property type="match status" value="4"/>
</dbReference>
<dbReference type="CDD" id="cd12318">
    <property type="entry name" value="RRM5_RBM19_like"/>
    <property type="match status" value="1"/>
</dbReference>
<evidence type="ECO:0000259" key="4">
    <source>
        <dbReference type="PROSITE" id="PS50102"/>
    </source>
</evidence>
<dbReference type="CDD" id="cd00590">
    <property type="entry name" value="RRM_SF"/>
    <property type="match status" value="1"/>
</dbReference>
<dbReference type="FunCoup" id="I7M915">
    <property type="interactions" value="190"/>
</dbReference>
<accession>I7M915</accession>
<proteinExistence type="predicted"/>
<dbReference type="InterPro" id="IPR000504">
    <property type="entry name" value="RRM_dom"/>
</dbReference>
<feature type="compositionally biased region" description="Polar residues" evidence="3">
    <location>
        <begin position="230"/>
        <end position="244"/>
    </location>
</feature>
<dbReference type="Gene3D" id="3.30.70.330">
    <property type="match status" value="5"/>
</dbReference>
<dbReference type="CDD" id="cd12565">
    <property type="entry name" value="RRM1_MRD1"/>
    <property type="match status" value="1"/>
</dbReference>
<protein>
    <submittedName>
        <fullName evidence="5">RNA-binding protein</fullName>
    </submittedName>
</protein>
<dbReference type="PROSITE" id="PS50102">
    <property type="entry name" value="RRM"/>
    <property type="match status" value="5"/>
</dbReference>
<evidence type="ECO:0000256" key="3">
    <source>
        <dbReference type="SAM" id="MobiDB-lite"/>
    </source>
</evidence>
<dbReference type="eggNOG" id="KOG0110">
    <property type="taxonomic scope" value="Eukaryota"/>
</dbReference>
<evidence type="ECO:0000256" key="1">
    <source>
        <dbReference type="ARBA" id="ARBA00022884"/>
    </source>
</evidence>
<dbReference type="Proteomes" id="UP000009168">
    <property type="component" value="Unassembled WGS sequence"/>
</dbReference>
<evidence type="ECO:0000256" key="2">
    <source>
        <dbReference type="PROSITE-ProRule" id="PRU00176"/>
    </source>
</evidence>
<dbReference type="AlphaFoldDB" id="I7M915"/>
<dbReference type="InterPro" id="IPR012677">
    <property type="entry name" value="Nucleotide-bd_a/b_plait_sf"/>
</dbReference>
<reference evidence="6" key="1">
    <citation type="journal article" date="2006" name="PLoS Biol.">
        <title>Macronuclear genome sequence of the ciliate Tetrahymena thermophila, a model eukaryote.</title>
        <authorList>
            <person name="Eisen J.A."/>
            <person name="Coyne R.S."/>
            <person name="Wu M."/>
            <person name="Wu D."/>
            <person name="Thiagarajan M."/>
            <person name="Wortman J.R."/>
            <person name="Badger J.H."/>
            <person name="Ren Q."/>
            <person name="Amedeo P."/>
            <person name="Jones K.M."/>
            <person name="Tallon L.J."/>
            <person name="Delcher A.L."/>
            <person name="Salzberg S.L."/>
            <person name="Silva J.C."/>
            <person name="Haas B.J."/>
            <person name="Majoros W.H."/>
            <person name="Farzad M."/>
            <person name="Carlton J.M."/>
            <person name="Smith R.K. Jr."/>
            <person name="Garg J."/>
            <person name="Pearlman R.E."/>
            <person name="Karrer K.M."/>
            <person name="Sun L."/>
            <person name="Manning G."/>
            <person name="Elde N.C."/>
            <person name="Turkewitz A.P."/>
            <person name="Asai D.J."/>
            <person name="Wilkes D.E."/>
            <person name="Wang Y."/>
            <person name="Cai H."/>
            <person name="Collins K."/>
            <person name="Stewart B.A."/>
            <person name="Lee S.R."/>
            <person name="Wilamowska K."/>
            <person name="Weinberg Z."/>
            <person name="Ruzzo W.L."/>
            <person name="Wloga D."/>
            <person name="Gaertig J."/>
            <person name="Frankel J."/>
            <person name="Tsao C.-C."/>
            <person name="Gorovsky M.A."/>
            <person name="Keeling P.J."/>
            <person name="Waller R.F."/>
            <person name="Patron N.J."/>
            <person name="Cherry J.M."/>
            <person name="Stover N.A."/>
            <person name="Krieger C.J."/>
            <person name="del Toro C."/>
            <person name="Ryder H.F."/>
            <person name="Williamson S.C."/>
            <person name="Barbeau R.A."/>
            <person name="Hamilton E.P."/>
            <person name="Orias E."/>
        </authorList>
    </citation>
    <scope>NUCLEOTIDE SEQUENCE [LARGE SCALE GENOMIC DNA]</scope>
    <source>
        <strain evidence="6">SB210</strain>
    </source>
</reference>
<feature type="compositionally biased region" description="Polar residues" evidence="3">
    <location>
        <begin position="118"/>
        <end position="127"/>
    </location>
</feature>
<feature type="domain" description="RRM" evidence="4">
    <location>
        <begin position="250"/>
        <end position="327"/>
    </location>
</feature>
<sequence length="718" mass="82519">MSSRLIVKNIPTNVDEKKLKEIFSKFGSVTDAKVCLKGQKHRRFCFIGYKSEADATKAKEYFNNTYIQMNKIQVDFAKTSDDPNIVNQKNLKFKKREGQQQDQKLQKKVKKNEEQPSEVPTNSSELTAEQKFEEFKKLMKAGSKGTMSWNDVLTTIKSKPTKKELKNQAKNDKKKGNNQDDDEEGENVNFAQTALDDLDKQFDKIKSKKSKGNNENDNTNQDEQEENQEVSQDAKQKNSSSNNDPMIDDCRLYVLNLPYDITEEEVKDVFRKYGKLLEIKMPKGKGGQFRGFAYITYSMAGEAMRAFAELDNKIQFGRILHIRPAFKENKSEEQKKIEEEKAQKDIEFEKSSFKKQKKSELKKSLNDDTNWNTLFLNPNTILETVASRYNIKKSDILSPDAENAAVRIAHAETQIIAETKEWMLKQGLNLDFLNTDRKNCERSNNTILVKNISSKVEQDSFKDLFSRYGYVSKFLLAPNKAIGVVQFEDQSHALNAFEKLSYFSVKNNPLYLEWAPLGMIDVEQAEEEKEKEIEIEDELSKILYIKNLSFNTTESTLQSLFEKAKVGTIRSVKIVKNKGQSQGYGFVEFSDHEAVIKSIKKLQNSLLDGHSIQLSVSKKEKNDPKKKERKQKQVDIPISTKLVIRNLAFECTKKEVRDLLKVYGEVKSVRLPKKMNGQHRGFAFAEFSSAEEAKNAFTALENTHLYGRKLAIEWAKTE</sequence>
<feature type="domain" description="RRM" evidence="4">
    <location>
        <begin position="541"/>
        <end position="619"/>
    </location>
</feature>
<evidence type="ECO:0000313" key="6">
    <source>
        <dbReference type="Proteomes" id="UP000009168"/>
    </source>
</evidence>
<dbReference type="InterPro" id="IPR034423">
    <property type="entry name" value="RBM19_RRM5"/>
</dbReference>
<feature type="compositionally biased region" description="Basic and acidic residues" evidence="3">
    <location>
        <begin position="161"/>
        <end position="178"/>
    </location>
</feature>
<name>I7M915_TETTS</name>
<dbReference type="SMART" id="SM00360">
    <property type="entry name" value="RRM"/>
    <property type="match status" value="5"/>
</dbReference>
<feature type="region of interest" description="Disordered" evidence="3">
    <location>
        <begin position="159"/>
        <end position="187"/>
    </location>
</feature>
<dbReference type="CDD" id="cd12320">
    <property type="entry name" value="RRM6_RBM19_RRM5_MRD1"/>
    <property type="match status" value="1"/>
</dbReference>
<feature type="domain" description="RRM" evidence="4">
    <location>
        <begin position="445"/>
        <end position="517"/>
    </location>
</feature>
<feature type="domain" description="RRM" evidence="4">
    <location>
        <begin position="640"/>
        <end position="717"/>
    </location>
</feature>
<dbReference type="GO" id="GO:0003723">
    <property type="term" value="F:RNA binding"/>
    <property type="evidence" value="ECO:0007669"/>
    <property type="project" value="UniProtKB-UniRule"/>
</dbReference>
<organism evidence="5 6">
    <name type="scientific">Tetrahymena thermophila (strain SB210)</name>
    <dbReference type="NCBI Taxonomy" id="312017"/>
    <lineage>
        <taxon>Eukaryota</taxon>
        <taxon>Sar</taxon>
        <taxon>Alveolata</taxon>
        <taxon>Ciliophora</taxon>
        <taxon>Intramacronucleata</taxon>
        <taxon>Oligohymenophorea</taxon>
        <taxon>Hymenostomatida</taxon>
        <taxon>Tetrahymenina</taxon>
        <taxon>Tetrahymenidae</taxon>
        <taxon>Tetrahymena</taxon>
    </lineage>
</organism>
<dbReference type="EMBL" id="GG662612">
    <property type="protein sequence ID" value="EAS00521.1"/>
    <property type="molecule type" value="Genomic_DNA"/>
</dbReference>
<keyword evidence="6" id="KW-1185">Reference proteome</keyword>
<feature type="region of interest" description="Disordered" evidence="3">
    <location>
        <begin position="206"/>
        <end position="247"/>
    </location>
</feature>
<dbReference type="OrthoDB" id="439639at2759"/>
<dbReference type="InterPro" id="IPR003954">
    <property type="entry name" value="RRM_euk-type"/>
</dbReference>
<gene>
    <name evidence="5" type="ORF">TTHERM_00408740</name>
</gene>
<dbReference type="GeneID" id="7845987"/>
<feature type="region of interest" description="Disordered" evidence="3">
    <location>
        <begin position="94"/>
        <end position="127"/>
    </location>
</feature>
<keyword evidence="1 2" id="KW-0694">RNA-binding</keyword>
<dbReference type="STRING" id="312017.I7M915"/>
<dbReference type="PANTHER" id="PTHR10352">
    <property type="entry name" value="EUKARYOTIC TRANSLATION INITIATION FACTOR 3 SUBUNIT G"/>
    <property type="match status" value="1"/>
</dbReference>
<dbReference type="RefSeq" id="XP_001020766.1">
    <property type="nucleotide sequence ID" value="XM_001020766.1"/>
</dbReference>
<dbReference type="SUPFAM" id="SSF54928">
    <property type="entry name" value="RNA-binding domain, RBD"/>
    <property type="match status" value="3"/>
</dbReference>
<dbReference type="InterPro" id="IPR035979">
    <property type="entry name" value="RBD_domain_sf"/>
</dbReference>
<dbReference type="KEGG" id="tet:TTHERM_00408740"/>